<reference evidence="2 3" key="1">
    <citation type="submission" date="2020-04" db="EMBL/GenBank/DDBJ databases">
        <title>Paraburkholderia sp. RP-4-7 isolated from soil.</title>
        <authorList>
            <person name="Dahal R.H."/>
        </authorList>
    </citation>
    <scope>NUCLEOTIDE SEQUENCE [LARGE SCALE GENOMIC DNA]</scope>
    <source>
        <strain evidence="2 3">RP-4-7</strain>
    </source>
</reference>
<comment type="caution">
    <text evidence="2">The sequence shown here is derived from an EMBL/GenBank/DDBJ whole genome shotgun (WGS) entry which is preliminary data.</text>
</comment>
<evidence type="ECO:0000256" key="1">
    <source>
        <dbReference type="SAM" id="MobiDB-lite"/>
    </source>
</evidence>
<accession>A0A848IDG8</accession>
<feature type="region of interest" description="Disordered" evidence="1">
    <location>
        <begin position="17"/>
        <end position="55"/>
    </location>
</feature>
<evidence type="ECO:0000313" key="2">
    <source>
        <dbReference type="EMBL" id="NMM00478.1"/>
    </source>
</evidence>
<dbReference type="AlphaFoldDB" id="A0A848IDG8"/>
<dbReference type="EMBL" id="JABBGJ010000023">
    <property type="protein sequence ID" value="NMM00478.1"/>
    <property type="molecule type" value="Genomic_DNA"/>
</dbReference>
<sequence>MFLNAGMLVGPLRDFGVDHVSSHTASGSPSRTNRGEAVQPDQRKSGTKKQREFTQADVDGVIVQLAQ</sequence>
<dbReference type="RefSeq" id="WP_169487402.1">
    <property type="nucleotide sequence ID" value="NZ_JABBGJ010000023.1"/>
</dbReference>
<keyword evidence="3" id="KW-1185">Reference proteome</keyword>
<protein>
    <submittedName>
        <fullName evidence="2">Uncharacterized protein</fullName>
    </submittedName>
</protein>
<proteinExistence type="predicted"/>
<name>A0A848IDG8_9BURK</name>
<gene>
    <name evidence="2" type="ORF">HHL24_21380</name>
</gene>
<evidence type="ECO:0000313" key="3">
    <source>
        <dbReference type="Proteomes" id="UP000544134"/>
    </source>
</evidence>
<organism evidence="2 3">
    <name type="scientific">Paraburkholderia polaris</name>
    <dbReference type="NCBI Taxonomy" id="2728848"/>
    <lineage>
        <taxon>Bacteria</taxon>
        <taxon>Pseudomonadati</taxon>
        <taxon>Pseudomonadota</taxon>
        <taxon>Betaproteobacteria</taxon>
        <taxon>Burkholderiales</taxon>
        <taxon>Burkholderiaceae</taxon>
        <taxon>Paraburkholderia</taxon>
    </lineage>
</organism>
<feature type="compositionally biased region" description="Basic and acidic residues" evidence="1">
    <location>
        <begin position="41"/>
        <end position="54"/>
    </location>
</feature>
<dbReference type="Proteomes" id="UP000544134">
    <property type="component" value="Unassembled WGS sequence"/>
</dbReference>
<feature type="compositionally biased region" description="Polar residues" evidence="1">
    <location>
        <begin position="22"/>
        <end position="32"/>
    </location>
</feature>